<dbReference type="InterPro" id="IPR003439">
    <property type="entry name" value="ABC_transporter-like_ATP-bd"/>
</dbReference>
<dbReference type="PANTHER" id="PTHR43394:SF27">
    <property type="entry name" value="ATP-DEPENDENT TRANSLOCASE ABCB1-LIKE"/>
    <property type="match status" value="1"/>
</dbReference>
<comment type="subcellular location">
    <subcellularLocation>
        <location evidence="1">Membrane</location>
        <topology evidence="1">Multi-pass membrane protein</topology>
    </subcellularLocation>
</comment>
<dbReference type="GO" id="GO:0015421">
    <property type="term" value="F:ABC-type oligopeptide transporter activity"/>
    <property type="evidence" value="ECO:0007669"/>
    <property type="project" value="TreeGrafter"/>
</dbReference>
<evidence type="ECO:0000259" key="14">
    <source>
        <dbReference type="PROSITE" id="PS50893"/>
    </source>
</evidence>
<dbReference type="GO" id="GO:0016887">
    <property type="term" value="F:ATP hydrolysis activity"/>
    <property type="evidence" value="ECO:0007669"/>
    <property type="project" value="InterPro"/>
</dbReference>
<dbReference type="InterPro" id="IPR017871">
    <property type="entry name" value="ABC_transporter-like_CS"/>
</dbReference>
<keyword evidence="12" id="KW-0325">Glycoprotein</keyword>
<dbReference type="GO" id="GO:0008559">
    <property type="term" value="F:ABC-type xenobiotic transporter activity"/>
    <property type="evidence" value="ECO:0007669"/>
    <property type="project" value="UniProtKB-EC"/>
</dbReference>
<dbReference type="InterPro" id="IPR039421">
    <property type="entry name" value="Type_1_exporter"/>
</dbReference>
<dbReference type="AlphaFoldDB" id="A0A0K0DL50"/>
<keyword evidence="15" id="KW-1185">Reference proteome</keyword>
<evidence type="ECO:0000256" key="7">
    <source>
        <dbReference type="ARBA" id="ARBA00022741"/>
    </source>
</evidence>
<evidence type="ECO:0000256" key="4">
    <source>
        <dbReference type="ARBA" id="ARBA00022448"/>
    </source>
</evidence>
<evidence type="ECO:0000256" key="11">
    <source>
        <dbReference type="ARBA" id="ARBA00023136"/>
    </source>
</evidence>
<accession>A0A0K0DL50</accession>
<evidence type="ECO:0000256" key="8">
    <source>
        <dbReference type="ARBA" id="ARBA00022840"/>
    </source>
</evidence>
<evidence type="ECO:0000256" key="9">
    <source>
        <dbReference type="ARBA" id="ARBA00022967"/>
    </source>
</evidence>
<dbReference type="PROSITE" id="PS50893">
    <property type="entry name" value="ABC_TRANSPORTER_2"/>
    <property type="match status" value="1"/>
</dbReference>
<proteinExistence type="inferred from homology"/>
<reference evidence="15" key="1">
    <citation type="submission" date="2012-09" db="EMBL/GenBank/DDBJ databases">
        <authorList>
            <person name="Martin A.A."/>
        </authorList>
    </citation>
    <scope>NUCLEOTIDE SEQUENCE</scope>
</reference>
<name>A0A0K0DL50_ANGCA</name>
<dbReference type="GO" id="GO:0005743">
    <property type="term" value="C:mitochondrial inner membrane"/>
    <property type="evidence" value="ECO:0007669"/>
    <property type="project" value="TreeGrafter"/>
</dbReference>
<keyword evidence="8" id="KW-0067">ATP-binding</keyword>
<evidence type="ECO:0000313" key="15">
    <source>
        <dbReference type="Proteomes" id="UP000035642"/>
    </source>
</evidence>
<dbReference type="GO" id="GO:0090374">
    <property type="term" value="P:oligopeptide export from mitochondrion"/>
    <property type="evidence" value="ECO:0007669"/>
    <property type="project" value="TreeGrafter"/>
</dbReference>
<keyword evidence="10" id="KW-1133">Transmembrane helix</keyword>
<dbReference type="WBParaSite" id="ACAC_0001229201-mRNA-1">
    <property type="protein sequence ID" value="ACAC_0001229201-mRNA-1"/>
    <property type="gene ID" value="ACAC_0001229201"/>
</dbReference>
<keyword evidence="11" id="KW-0472">Membrane</keyword>
<keyword evidence="6" id="KW-0677">Repeat</keyword>
<dbReference type="PANTHER" id="PTHR43394">
    <property type="entry name" value="ATP-DEPENDENT PERMEASE MDL1, MITOCHONDRIAL"/>
    <property type="match status" value="1"/>
</dbReference>
<reference evidence="16" key="2">
    <citation type="submission" date="2017-02" db="UniProtKB">
        <authorList>
            <consortium name="WormBaseParasite"/>
        </authorList>
    </citation>
    <scope>IDENTIFICATION</scope>
</reference>
<dbReference type="SMART" id="SM00382">
    <property type="entry name" value="AAA"/>
    <property type="match status" value="1"/>
</dbReference>
<evidence type="ECO:0000256" key="12">
    <source>
        <dbReference type="ARBA" id="ARBA00023180"/>
    </source>
</evidence>
<dbReference type="InterPro" id="IPR003593">
    <property type="entry name" value="AAA+_ATPase"/>
</dbReference>
<dbReference type="GO" id="GO:0005524">
    <property type="term" value="F:ATP binding"/>
    <property type="evidence" value="ECO:0007669"/>
    <property type="project" value="UniProtKB-KW"/>
</dbReference>
<comment type="similarity">
    <text evidence="2">Belongs to the ABC transporter superfamily. ABCB family. Multidrug resistance exporter (TC 3.A.1.201) subfamily.</text>
</comment>
<sequence length="213" mass="23133">LALVGPSGCGKSTVVSLIERFYDVNGGEVLLDSHDIRSLNPIHTRSQIAIVSQEPILFNCSIADNIAYGMEDRPSPAEIEIAARKANIHSFISELPDGYNTSVGDKGTQLSGGQKQRIAIARALVRRPKILLLDEATSALDTESEKVVQEALDRAREGRTCIVIAHRLSTIINANSIAVVKGGVIVEQGTHLELMSRHGVYYELTQNQTMKTS</sequence>
<organism evidence="15 16">
    <name type="scientific">Angiostrongylus cantonensis</name>
    <name type="common">Rat lungworm</name>
    <dbReference type="NCBI Taxonomy" id="6313"/>
    <lineage>
        <taxon>Eukaryota</taxon>
        <taxon>Metazoa</taxon>
        <taxon>Ecdysozoa</taxon>
        <taxon>Nematoda</taxon>
        <taxon>Chromadorea</taxon>
        <taxon>Rhabditida</taxon>
        <taxon>Rhabditina</taxon>
        <taxon>Rhabditomorpha</taxon>
        <taxon>Strongyloidea</taxon>
        <taxon>Metastrongylidae</taxon>
        <taxon>Angiostrongylus</taxon>
    </lineage>
</organism>
<dbReference type="CDD" id="cd03249">
    <property type="entry name" value="ABC_MTABC3_MDL1_MDL2"/>
    <property type="match status" value="1"/>
</dbReference>
<dbReference type="PROSITE" id="PS00211">
    <property type="entry name" value="ABC_TRANSPORTER_1"/>
    <property type="match status" value="1"/>
</dbReference>
<feature type="domain" description="ABC transporter" evidence="14">
    <location>
        <begin position="1"/>
        <end position="207"/>
    </location>
</feature>
<comment type="catalytic activity">
    <reaction evidence="13">
        <text>ATP + H2O + xenobioticSide 1 = ADP + phosphate + xenobioticSide 2.</text>
        <dbReference type="EC" id="7.6.2.2"/>
    </reaction>
</comment>
<dbReference type="InterPro" id="IPR027417">
    <property type="entry name" value="P-loop_NTPase"/>
</dbReference>
<evidence type="ECO:0000256" key="13">
    <source>
        <dbReference type="ARBA" id="ARBA00034018"/>
    </source>
</evidence>
<evidence type="ECO:0000256" key="6">
    <source>
        <dbReference type="ARBA" id="ARBA00022737"/>
    </source>
</evidence>
<keyword evidence="5" id="KW-0812">Transmembrane</keyword>
<dbReference type="EC" id="7.6.2.2" evidence="3"/>
<evidence type="ECO:0000256" key="2">
    <source>
        <dbReference type="ARBA" id="ARBA00007577"/>
    </source>
</evidence>
<dbReference type="Proteomes" id="UP000035642">
    <property type="component" value="Unassembled WGS sequence"/>
</dbReference>
<keyword evidence="4" id="KW-0813">Transport</keyword>
<dbReference type="Gene3D" id="3.40.50.300">
    <property type="entry name" value="P-loop containing nucleotide triphosphate hydrolases"/>
    <property type="match status" value="1"/>
</dbReference>
<dbReference type="SUPFAM" id="SSF52540">
    <property type="entry name" value="P-loop containing nucleoside triphosphate hydrolases"/>
    <property type="match status" value="1"/>
</dbReference>
<dbReference type="STRING" id="6313.A0A0K0DL50"/>
<keyword evidence="9" id="KW-1278">Translocase</keyword>
<keyword evidence="7" id="KW-0547">Nucleotide-binding</keyword>
<evidence type="ECO:0000256" key="5">
    <source>
        <dbReference type="ARBA" id="ARBA00022692"/>
    </source>
</evidence>
<evidence type="ECO:0000256" key="10">
    <source>
        <dbReference type="ARBA" id="ARBA00022989"/>
    </source>
</evidence>
<evidence type="ECO:0000256" key="3">
    <source>
        <dbReference type="ARBA" id="ARBA00012191"/>
    </source>
</evidence>
<dbReference type="Pfam" id="PF00005">
    <property type="entry name" value="ABC_tran"/>
    <property type="match status" value="1"/>
</dbReference>
<dbReference type="FunFam" id="3.40.50.300:FF:000479">
    <property type="entry name" value="Multidrug resistance protein 1A"/>
    <property type="match status" value="1"/>
</dbReference>
<evidence type="ECO:0000256" key="1">
    <source>
        <dbReference type="ARBA" id="ARBA00004141"/>
    </source>
</evidence>
<evidence type="ECO:0000313" key="16">
    <source>
        <dbReference type="WBParaSite" id="ACAC_0001229201-mRNA-1"/>
    </source>
</evidence>
<protein>
    <recommendedName>
        <fullName evidence="3">ABC-type xenobiotic transporter</fullName>
        <ecNumber evidence="3">7.6.2.2</ecNumber>
    </recommendedName>
</protein>